<keyword evidence="2" id="KW-1185">Reference proteome</keyword>
<protein>
    <submittedName>
        <fullName evidence="1">Uncharacterized protein</fullName>
    </submittedName>
</protein>
<accession>A0ACB9JA95</accession>
<dbReference type="EMBL" id="CM042022">
    <property type="protein sequence ID" value="KAI3816656.1"/>
    <property type="molecule type" value="Genomic_DNA"/>
</dbReference>
<comment type="caution">
    <text evidence="1">The sequence shown here is derived from an EMBL/GenBank/DDBJ whole genome shotgun (WGS) entry which is preliminary data.</text>
</comment>
<dbReference type="Proteomes" id="UP001056120">
    <property type="component" value="Linkage Group LG05"/>
</dbReference>
<gene>
    <name evidence="1" type="ORF">L1987_16359</name>
</gene>
<evidence type="ECO:0000313" key="2">
    <source>
        <dbReference type="Proteomes" id="UP001056120"/>
    </source>
</evidence>
<name>A0ACB9JA95_9ASTR</name>
<reference evidence="2" key="1">
    <citation type="journal article" date="2022" name="Mol. Ecol. Resour.">
        <title>The genomes of chicory, endive, great burdock and yacon provide insights into Asteraceae palaeo-polyploidization history and plant inulin production.</title>
        <authorList>
            <person name="Fan W."/>
            <person name="Wang S."/>
            <person name="Wang H."/>
            <person name="Wang A."/>
            <person name="Jiang F."/>
            <person name="Liu H."/>
            <person name="Zhao H."/>
            <person name="Xu D."/>
            <person name="Zhang Y."/>
        </authorList>
    </citation>
    <scope>NUCLEOTIDE SEQUENCE [LARGE SCALE GENOMIC DNA]</scope>
    <source>
        <strain evidence="2">cv. Yunnan</strain>
    </source>
</reference>
<reference evidence="1 2" key="2">
    <citation type="journal article" date="2022" name="Mol. Ecol. Resour.">
        <title>The genomes of chicory, endive, great burdock and yacon provide insights into Asteraceae paleo-polyploidization history and plant inulin production.</title>
        <authorList>
            <person name="Fan W."/>
            <person name="Wang S."/>
            <person name="Wang H."/>
            <person name="Wang A."/>
            <person name="Jiang F."/>
            <person name="Liu H."/>
            <person name="Zhao H."/>
            <person name="Xu D."/>
            <person name="Zhang Y."/>
        </authorList>
    </citation>
    <scope>NUCLEOTIDE SEQUENCE [LARGE SCALE GENOMIC DNA]</scope>
    <source>
        <strain evidence="2">cv. Yunnan</strain>
        <tissue evidence="1">Leaves</tissue>
    </source>
</reference>
<organism evidence="1 2">
    <name type="scientific">Smallanthus sonchifolius</name>
    <dbReference type="NCBI Taxonomy" id="185202"/>
    <lineage>
        <taxon>Eukaryota</taxon>
        <taxon>Viridiplantae</taxon>
        <taxon>Streptophyta</taxon>
        <taxon>Embryophyta</taxon>
        <taxon>Tracheophyta</taxon>
        <taxon>Spermatophyta</taxon>
        <taxon>Magnoliopsida</taxon>
        <taxon>eudicotyledons</taxon>
        <taxon>Gunneridae</taxon>
        <taxon>Pentapetalae</taxon>
        <taxon>asterids</taxon>
        <taxon>campanulids</taxon>
        <taxon>Asterales</taxon>
        <taxon>Asteraceae</taxon>
        <taxon>Asteroideae</taxon>
        <taxon>Heliantheae alliance</taxon>
        <taxon>Millerieae</taxon>
        <taxon>Smallanthus</taxon>
    </lineage>
</organism>
<evidence type="ECO:0000313" key="1">
    <source>
        <dbReference type="EMBL" id="KAI3816656.1"/>
    </source>
</evidence>
<proteinExistence type="predicted"/>
<sequence length="232" mass="26078">MEKHIQTFLNKISYLAITIATLTLILVFLFQPPPETCINPKLNPNHKPHPKSSCDAAHRHLTTIHNKNHRLWSTNTWRKSVDSFSAIFRDLQTLKHISNLTHALILSAGGGQAVMSLKEIGLHDVTGVELVDSPPLVSRADPHNLPFFDRVFDLGFSANLDQALFPSRYVRELERTVRVGGVVVVCVEVCENGGVMEVLKLFRRSEFSQARNVTLMGSKMTMIITRRIESIS</sequence>